<dbReference type="InterPro" id="IPR023299">
    <property type="entry name" value="ATPase_P-typ_cyto_dom_N"/>
</dbReference>
<dbReference type="SUPFAM" id="SSF56784">
    <property type="entry name" value="HAD-like"/>
    <property type="match status" value="1"/>
</dbReference>
<evidence type="ECO:0000256" key="5">
    <source>
        <dbReference type="ARBA" id="ARBA00022553"/>
    </source>
</evidence>
<keyword evidence="7 15" id="KW-0479">Metal-binding</keyword>
<dbReference type="Pfam" id="PF00403">
    <property type="entry name" value="HMA"/>
    <property type="match status" value="1"/>
</dbReference>
<dbReference type="NCBIfam" id="TIGR01512">
    <property type="entry name" value="ATPase-IB2_Cd"/>
    <property type="match status" value="1"/>
</dbReference>
<dbReference type="Gene3D" id="3.40.50.1000">
    <property type="entry name" value="HAD superfamily/HAD-like"/>
    <property type="match status" value="1"/>
</dbReference>
<gene>
    <name evidence="17" type="primary">cadA</name>
    <name evidence="17" type="ORF">DWX20_06780</name>
</gene>
<dbReference type="Gene3D" id="2.70.150.10">
    <property type="entry name" value="Calcium-transporting ATPase, cytoplasmic transduction domain A"/>
    <property type="match status" value="1"/>
</dbReference>
<keyword evidence="10" id="KW-1278">Translocase</keyword>
<keyword evidence="3 15" id="KW-1003">Cell membrane</keyword>
<dbReference type="Gene3D" id="3.40.1110.10">
    <property type="entry name" value="Calcium-transporting ATPase, cytoplasmic domain N"/>
    <property type="match status" value="1"/>
</dbReference>
<evidence type="ECO:0000256" key="11">
    <source>
        <dbReference type="ARBA" id="ARBA00022989"/>
    </source>
</evidence>
<keyword evidence="6 15" id="KW-0812">Transmembrane</keyword>
<evidence type="ECO:0000256" key="10">
    <source>
        <dbReference type="ARBA" id="ARBA00022967"/>
    </source>
</evidence>
<evidence type="ECO:0000259" key="16">
    <source>
        <dbReference type="PROSITE" id="PS50846"/>
    </source>
</evidence>
<dbReference type="InterPro" id="IPR006121">
    <property type="entry name" value="HMA_dom"/>
</dbReference>
<dbReference type="InterPro" id="IPR018303">
    <property type="entry name" value="ATPase_P-typ_P_site"/>
</dbReference>
<dbReference type="GO" id="GO:0005886">
    <property type="term" value="C:plasma membrane"/>
    <property type="evidence" value="ECO:0007669"/>
    <property type="project" value="UniProtKB-SubCell"/>
</dbReference>
<dbReference type="SUPFAM" id="SSF55008">
    <property type="entry name" value="HMA, heavy metal-associated domain"/>
    <property type="match status" value="2"/>
</dbReference>
<protein>
    <recommendedName>
        <fullName evidence="13">Cd(2+)-exporting ATPase</fullName>
        <ecNumber evidence="13">7.2.2.21</ecNumber>
    </recommendedName>
</protein>
<dbReference type="InterPro" id="IPR036412">
    <property type="entry name" value="HAD-like_sf"/>
</dbReference>
<evidence type="ECO:0000256" key="15">
    <source>
        <dbReference type="RuleBase" id="RU362081"/>
    </source>
</evidence>
<feature type="transmembrane region" description="Helical" evidence="15">
    <location>
        <begin position="391"/>
        <end position="412"/>
    </location>
</feature>
<dbReference type="InterPro" id="IPR059000">
    <property type="entry name" value="ATPase_P-type_domA"/>
</dbReference>
<dbReference type="NCBIfam" id="TIGR01494">
    <property type="entry name" value="ATPase_P-type"/>
    <property type="match status" value="1"/>
</dbReference>
<keyword evidence="12 15" id="KW-0472">Membrane</keyword>
<evidence type="ECO:0000256" key="12">
    <source>
        <dbReference type="ARBA" id="ARBA00023136"/>
    </source>
</evidence>
<dbReference type="EMBL" id="QRWX01000003">
    <property type="protein sequence ID" value="RGT54868.1"/>
    <property type="molecule type" value="Genomic_DNA"/>
</dbReference>
<dbReference type="SUPFAM" id="SSF81665">
    <property type="entry name" value="Calcium ATPase, transmembrane domain M"/>
    <property type="match status" value="1"/>
</dbReference>
<keyword evidence="17" id="KW-0378">Hydrolase</keyword>
<evidence type="ECO:0000256" key="9">
    <source>
        <dbReference type="ARBA" id="ARBA00022840"/>
    </source>
</evidence>
<dbReference type="GO" id="GO:0016887">
    <property type="term" value="F:ATP hydrolysis activity"/>
    <property type="evidence" value="ECO:0007669"/>
    <property type="project" value="InterPro"/>
</dbReference>
<keyword evidence="4" id="KW-0104">Cadmium</keyword>
<evidence type="ECO:0000256" key="7">
    <source>
        <dbReference type="ARBA" id="ARBA00022723"/>
    </source>
</evidence>
<dbReference type="InterPro" id="IPR001757">
    <property type="entry name" value="P_typ_ATPase"/>
</dbReference>
<dbReference type="PROSITE" id="PS50846">
    <property type="entry name" value="HMA_2"/>
    <property type="match status" value="1"/>
</dbReference>
<keyword evidence="5" id="KW-0597">Phosphoprotein</keyword>
<dbReference type="GO" id="GO:0046872">
    <property type="term" value="F:metal ion binding"/>
    <property type="evidence" value="ECO:0007669"/>
    <property type="project" value="UniProtKB-KW"/>
</dbReference>
<dbReference type="SUPFAM" id="SSF81653">
    <property type="entry name" value="Calcium ATPase, transduction domain A"/>
    <property type="match status" value="1"/>
</dbReference>
<dbReference type="GO" id="GO:0005524">
    <property type="term" value="F:ATP binding"/>
    <property type="evidence" value="ECO:0007669"/>
    <property type="project" value="UniProtKB-UniRule"/>
</dbReference>
<sequence length="765" mass="84722">MEYKYRVVGIDCADCAAELAEEIRKIEGVLSADIHFMQQKMFFACEEKNHSVIEQKVFDIIHDDEPDAVITALHEEPKHLFKFNIKNIDCADCANEIAEKAMEIEGVEHAEADFMHAILRVQFATAEYTRIENELREMIAREEPEVEFSRYYVERKIEKKENHSTQIMMARLVLGALLFGLSFLLTGITSNISTLLAYILLGYDVIYKAFNNLRRGNLLDEHFLMTIATFAALYLSDWKEATGVMLFYQIGEFFQDLAVEHSRRSIASLMDIRPDYAYVQSGTEFVKVDPTKVQIGDIIQVKPGERIPLDGVIVAGSSSLDTASLTGESNLRDVDVNDEVISGVVNTSGVLLIRTTKEFAQSTVSRILNIIEENNETKSKQEKFITKFSHYYTPTVVALAILVAIIVAILTGDINEGIYRACTFLVISCPCALVISIPLSFFAGIGGLSMHGIMLKGANYVEKIARIRTIVFDKTGTLTTGQFAVNRLLDSRDDEKPLKLAAYAESYSNHPIARAIQNAYQFEIDQAKISDMQEIAGRGISIALENHQVLAGNYKMMEENNVDCKQYTEPGTYVYVAEDGIFLGCILLKDTVKQDAANAIQHLNKNHACMMVSGDAKEICQEVGKQLGIDSIYGGCLPEDKITCVNTVKKDGVVAFVGDGVNDVPVMRSADIGFAMGSLGSDAAIEAADVIITDDNLNKIDITIQQAKRIIRIANQNIIFAIAIKVLALVLGALGIANMWMAIFADTGVATLCVINAVRLLHIWE</sequence>
<keyword evidence="9 15" id="KW-0067">ATP-binding</keyword>
<evidence type="ECO:0000256" key="3">
    <source>
        <dbReference type="ARBA" id="ARBA00022475"/>
    </source>
</evidence>
<feature type="transmembrane region" description="Helical" evidence="15">
    <location>
        <begin position="168"/>
        <end position="186"/>
    </location>
</feature>
<dbReference type="Pfam" id="PF00122">
    <property type="entry name" value="E1-E2_ATPase"/>
    <property type="match status" value="1"/>
</dbReference>
<dbReference type="PROSITE" id="PS01047">
    <property type="entry name" value="HMA_1"/>
    <property type="match status" value="1"/>
</dbReference>
<dbReference type="PANTHER" id="PTHR48085">
    <property type="entry name" value="CADMIUM/ZINC-TRANSPORTING ATPASE HMA2-RELATED"/>
    <property type="match status" value="1"/>
</dbReference>
<evidence type="ECO:0000256" key="6">
    <source>
        <dbReference type="ARBA" id="ARBA00022692"/>
    </source>
</evidence>
<dbReference type="RefSeq" id="WP_118764942.1">
    <property type="nucleotide sequence ID" value="NZ_CABJCF010000003.1"/>
</dbReference>
<comment type="catalytic activity">
    <reaction evidence="14">
        <text>Cd(2+)(in) + ATP + H2O = Cd(2+)(out) + ADP + phosphate + H(+)</text>
        <dbReference type="Rhea" id="RHEA:12132"/>
        <dbReference type="ChEBI" id="CHEBI:15377"/>
        <dbReference type="ChEBI" id="CHEBI:15378"/>
        <dbReference type="ChEBI" id="CHEBI:30616"/>
        <dbReference type="ChEBI" id="CHEBI:43474"/>
        <dbReference type="ChEBI" id="CHEBI:48775"/>
        <dbReference type="ChEBI" id="CHEBI:456216"/>
        <dbReference type="EC" id="7.2.2.21"/>
    </reaction>
</comment>
<name>A0A412PCG8_9FIRM</name>
<dbReference type="PROSITE" id="PS00154">
    <property type="entry name" value="ATPASE_E1_E2"/>
    <property type="match status" value="1"/>
</dbReference>
<dbReference type="Proteomes" id="UP000284731">
    <property type="component" value="Unassembled WGS sequence"/>
</dbReference>
<evidence type="ECO:0000313" key="17">
    <source>
        <dbReference type="EMBL" id="RGT54868.1"/>
    </source>
</evidence>
<dbReference type="CDD" id="cd00371">
    <property type="entry name" value="HMA"/>
    <property type="match status" value="1"/>
</dbReference>
<dbReference type="PANTHER" id="PTHR48085:SF5">
    <property type="entry name" value="CADMIUM_ZINC-TRANSPORTING ATPASE HMA4-RELATED"/>
    <property type="match status" value="1"/>
</dbReference>
<keyword evidence="11 15" id="KW-1133">Transmembrane helix</keyword>
<dbReference type="InterPro" id="IPR044492">
    <property type="entry name" value="P_typ_ATPase_HD_dom"/>
</dbReference>
<evidence type="ECO:0000256" key="14">
    <source>
        <dbReference type="ARBA" id="ARBA00049338"/>
    </source>
</evidence>
<evidence type="ECO:0000313" key="18">
    <source>
        <dbReference type="Proteomes" id="UP000284731"/>
    </source>
</evidence>
<dbReference type="GO" id="GO:0008551">
    <property type="term" value="F:P-type cadmium transporter activity"/>
    <property type="evidence" value="ECO:0007669"/>
    <property type="project" value="UniProtKB-EC"/>
</dbReference>
<proteinExistence type="inferred from homology"/>
<evidence type="ECO:0000256" key="1">
    <source>
        <dbReference type="ARBA" id="ARBA00004651"/>
    </source>
</evidence>
<dbReference type="SFLD" id="SFLDG00002">
    <property type="entry name" value="C1.7:_P-type_atpase_like"/>
    <property type="match status" value="1"/>
</dbReference>
<dbReference type="InterPro" id="IPR036163">
    <property type="entry name" value="HMA_dom_sf"/>
</dbReference>
<comment type="similarity">
    <text evidence="2 15">Belongs to the cation transport ATPase (P-type) (TC 3.A.3) family. Type IB subfamily.</text>
</comment>
<dbReference type="InterPro" id="IPR017969">
    <property type="entry name" value="Heavy-metal-associated_CS"/>
</dbReference>
<dbReference type="SFLD" id="SFLDF00027">
    <property type="entry name" value="p-type_atpase"/>
    <property type="match status" value="1"/>
</dbReference>
<feature type="transmembrane region" description="Helical" evidence="15">
    <location>
        <begin position="418"/>
        <end position="446"/>
    </location>
</feature>
<dbReference type="PRINTS" id="PR00941">
    <property type="entry name" value="CDATPASE"/>
</dbReference>
<dbReference type="AlphaFoldDB" id="A0A412PCG8"/>
<dbReference type="PRINTS" id="PR00119">
    <property type="entry name" value="CATATPASE"/>
</dbReference>
<dbReference type="InterPro" id="IPR051014">
    <property type="entry name" value="Cation_Transport_ATPase_IB"/>
</dbReference>
<evidence type="ECO:0000256" key="4">
    <source>
        <dbReference type="ARBA" id="ARBA00022539"/>
    </source>
</evidence>
<dbReference type="InterPro" id="IPR008250">
    <property type="entry name" value="ATPase_P-typ_transduc_dom_A_sf"/>
</dbReference>
<evidence type="ECO:0000256" key="13">
    <source>
        <dbReference type="ARBA" id="ARBA00039103"/>
    </source>
</evidence>
<comment type="caution">
    <text evidence="17">The sequence shown here is derived from an EMBL/GenBank/DDBJ whole genome shotgun (WGS) entry which is preliminary data.</text>
</comment>
<accession>A0A412PCG8</accession>
<reference evidence="17 18" key="1">
    <citation type="submission" date="2018-08" db="EMBL/GenBank/DDBJ databases">
        <title>A genome reference for cultivated species of the human gut microbiota.</title>
        <authorList>
            <person name="Zou Y."/>
            <person name="Xue W."/>
            <person name="Luo G."/>
        </authorList>
    </citation>
    <scope>NUCLEOTIDE SEQUENCE [LARGE SCALE GENOMIC DNA]</scope>
    <source>
        <strain evidence="17 18">AF18-46</strain>
    </source>
</reference>
<dbReference type="Pfam" id="PF00702">
    <property type="entry name" value="Hydrolase"/>
    <property type="match status" value="1"/>
</dbReference>
<dbReference type="InterPro" id="IPR027256">
    <property type="entry name" value="P-typ_ATPase_IB"/>
</dbReference>
<dbReference type="EC" id="7.2.2.21" evidence="13"/>
<dbReference type="InterPro" id="IPR023214">
    <property type="entry name" value="HAD_sf"/>
</dbReference>
<dbReference type="InterPro" id="IPR023298">
    <property type="entry name" value="ATPase_P-typ_TM_dom_sf"/>
</dbReference>
<feature type="transmembrane region" description="Helical" evidence="15">
    <location>
        <begin position="743"/>
        <end position="761"/>
    </location>
</feature>
<feature type="transmembrane region" description="Helical" evidence="15">
    <location>
        <begin position="718"/>
        <end position="737"/>
    </location>
</feature>
<feature type="domain" description="HMA" evidence="16">
    <location>
        <begin position="1"/>
        <end position="69"/>
    </location>
</feature>
<dbReference type="Gene3D" id="3.30.70.100">
    <property type="match status" value="2"/>
</dbReference>
<keyword evidence="8 15" id="KW-0547">Nucleotide-binding</keyword>
<evidence type="ECO:0000256" key="8">
    <source>
        <dbReference type="ARBA" id="ARBA00022741"/>
    </source>
</evidence>
<dbReference type="NCBIfam" id="TIGR01525">
    <property type="entry name" value="ATPase-IB_hvy"/>
    <property type="match status" value="1"/>
</dbReference>
<comment type="subcellular location">
    <subcellularLocation>
        <location evidence="1">Cell membrane</location>
        <topology evidence="1">Multi-pass membrane protein</topology>
    </subcellularLocation>
</comment>
<organism evidence="17 18">
    <name type="scientific">Solobacterium moorei</name>
    <dbReference type="NCBI Taxonomy" id="102148"/>
    <lineage>
        <taxon>Bacteria</taxon>
        <taxon>Bacillati</taxon>
        <taxon>Bacillota</taxon>
        <taxon>Erysipelotrichia</taxon>
        <taxon>Erysipelotrichales</taxon>
        <taxon>Erysipelotrichaceae</taxon>
        <taxon>Solobacterium</taxon>
    </lineage>
</organism>
<evidence type="ECO:0000256" key="2">
    <source>
        <dbReference type="ARBA" id="ARBA00006024"/>
    </source>
</evidence>
<dbReference type="SFLD" id="SFLDS00003">
    <property type="entry name" value="Haloacid_Dehalogenase"/>
    <property type="match status" value="1"/>
</dbReference>